<feature type="domain" description="Gamma-glutamylcyclotransferase AIG2-like" evidence="1">
    <location>
        <begin position="13"/>
        <end position="64"/>
    </location>
</feature>
<name>A0A6J4QUB5_9ACTN</name>
<feature type="domain" description="Gamma-glutamylcyclotransferase AIG2-like" evidence="1">
    <location>
        <begin position="87"/>
        <end position="158"/>
    </location>
</feature>
<sequence length="160" mass="17061">MGTNHPVAATFGMFFYGTLKRGQRNHGYCRGALEVRGATVRGSLYDLPEGYPALVVPENNILTVGTADPVRDAGADLGAGWKKTPAPEAPTVFGELYVFDDAAERLPAIDSLEGFAPGDPTSPYRRVLVPARTDGSTTAAWAYVASETRGRHLPGGRWPA</sequence>
<proteinExistence type="predicted"/>
<reference evidence="2" key="1">
    <citation type="submission" date="2020-02" db="EMBL/GenBank/DDBJ databases">
        <authorList>
            <person name="Meier V. D."/>
        </authorList>
    </citation>
    <scope>NUCLEOTIDE SEQUENCE</scope>
    <source>
        <strain evidence="2">AVDCRST_MAG02</strain>
    </source>
</reference>
<gene>
    <name evidence="2" type="ORF">AVDCRST_MAG02-962</name>
</gene>
<dbReference type="CDD" id="cd06661">
    <property type="entry name" value="GGCT_like"/>
    <property type="match status" value="1"/>
</dbReference>
<evidence type="ECO:0000313" key="2">
    <source>
        <dbReference type="EMBL" id="CAA9452266.1"/>
    </source>
</evidence>
<dbReference type="InterPro" id="IPR009288">
    <property type="entry name" value="AIG2-like_dom"/>
</dbReference>
<dbReference type="InterPro" id="IPR036568">
    <property type="entry name" value="GGCT-like_sf"/>
</dbReference>
<dbReference type="EMBL" id="CADCVH010000032">
    <property type="protein sequence ID" value="CAA9452266.1"/>
    <property type="molecule type" value="Genomic_DNA"/>
</dbReference>
<dbReference type="InterPro" id="IPR013024">
    <property type="entry name" value="GGCT-like"/>
</dbReference>
<organism evidence="2">
    <name type="scientific">uncultured Rubrobacteraceae bacterium</name>
    <dbReference type="NCBI Taxonomy" id="349277"/>
    <lineage>
        <taxon>Bacteria</taxon>
        <taxon>Bacillati</taxon>
        <taxon>Actinomycetota</taxon>
        <taxon>Rubrobacteria</taxon>
        <taxon>Rubrobacterales</taxon>
        <taxon>Rubrobacteraceae</taxon>
        <taxon>environmental samples</taxon>
    </lineage>
</organism>
<protein>
    <recommendedName>
        <fullName evidence="1">Gamma-glutamylcyclotransferase AIG2-like domain-containing protein</fullName>
    </recommendedName>
</protein>
<accession>A0A6J4QUB5</accession>
<evidence type="ECO:0000259" key="1">
    <source>
        <dbReference type="Pfam" id="PF06094"/>
    </source>
</evidence>
<dbReference type="AlphaFoldDB" id="A0A6J4QUB5"/>
<dbReference type="SUPFAM" id="SSF110857">
    <property type="entry name" value="Gamma-glutamyl cyclotransferase-like"/>
    <property type="match status" value="1"/>
</dbReference>
<dbReference type="Gene3D" id="3.10.490.10">
    <property type="entry name" value="Gamma-glutamyl cyclotransferase-like"/>
    <property type="match status" value="1"/>
</dbReference>
<dbReference type="Pfam" id="PF06094">
    <property type="entry name" value="GGACT"/>
    <property type="match status" value="2"/>
</dbReference>